<sequence length="518" mass="60664">MKGFTLQLIVSLYFKLILTSTMKKPQCYEILPDGTEEKRCSIEDKYRKTEYSLKWKLEGIRFYEEFYLKNSSKIYTNITLIFPYKDDVVTIALEKGTPEKIIWHIHPETPKCFPMVFKLAYIPFPKSDIVLRRNTMNSISSKPCNYLEGSNCAKLIPSDIRLRPLSRTELKFSYTGHSLDLLYVDLISSSCKSLECTQGKDDCFNSTPRMSSYYLINSSNGLHFQDLKPNYYCARVSSENECCFSATETVQLRAENDTVAIVKFTINQNSPFLVICITLIVLCGLILAAKSFLDYRKSRSCVLYFDSRKTNRNLLTNSQFNQADFNFINEMPLIDNSKIEILLLYPNEGDSFQIIMDSFKNILEFYAYKIWDPNDEESIEMINENMWQWTQYIFNKDKLRIILVETNKTKNLLNMDINTISPADYHNDRLFYFAIDKIKQNQVLSTDYTRLFRIRFDIYPEKTNFIVPLTSYKIPEHLPDFIEALLGLMPGTINYEMINEKCSIKLKIFLNALEQYKH</sequence>
<comment type="caution">
    <text evidence="3">The sequence shown here is derived from an EMBL/GenBank/DDBJ whole genome shotgun (WGS) entry which is preliminary data.</text>
</comment>
<dbReference type="Proteomes" id="UP001461498">
    <property type="component" value="Unassembled WGS sequence"/>
</dbReference>
<feature type="transmembrane region" description="Helical" evidence="1">
    <location>
        <begin position="272"/>
        <end position="289"/>
    </location>
</feature>
<keyword evidence="1" id="KW-1133">Transmembrane helix</keyword>
<feature type="chain" id="PRO_5043788550" evidence="2">
    <location>
        <begin position="20"/>
        <end position="518"/>
    </location>
</feature>
<proteinExistence type="predicted"/>
<name>A0AAW1CPE5_9HEMI</name>
<evidence type="ECO:0000256" key="2">
    <source>
        <dbReference type="SAM" id="SignalP"/>
    </source>
</evidence>
<dbReference type="AlphaFoldDB" id="A0AAW1CPE5"/>
<evidence type="ECO:0000313" key="3">
    <source>
        <dbReference type="EMBL" id="KAK9498129.1"/>
    </source>
</evidence>
<evidence type="ECO:0000256" key="1">
    <source>
        <dbReference type="SAM" id="Phobius"/>
    </source>
</evidence>
<keyword evidence="1" id="KW-0812">Transmembrane</keyword>
<evidence type="ECO:0000313" key="4">
    <source>
        <dbReference type="Proteomes" id="UP001461498"/>
    </source>
</evidence>
<feature type="signal peptide" evidence="2">
    <location>
        <begin position="1"/>
        <end position="19"/>
    </location>
</feature>
<dbReference type="EMBL" id="JAPXFL010000013">
    <property type="protein sequence ID" value="KAK9498129.1"/>
    <property type="molecule type" value="Genomic_DNA"/>
</dbReference>
<protein>
    <submittedName>
        <fullName evidence="3">Uncharacterized protein</fullName>
    </submittedName>
</protein>
<organism evidence="3 4">
    <name type="scientific">Rhynocoris fuscipes</name>
    <dbReference type="NCBI Taxonomy" id="488301"/>
    <lineage>
        <taxon>Eukaryota</taxon>
        <taxon>Metazoa</taxon>
        <taxon>Ecdysozoa</taxon>
        <taxon>Arthropoda</taxon>
        <taxon>Hexapoda</taxon>
        <taxon>Insecta</taxon>
        <taxon>Pterygota</taxon>
        <taxon>Neoptera</taxon>
        <taxon>Paraneoptera</taxon>
        <taxon>Hemiptera</taxon>
        <taxon>Heteroptera</taxon>
        <taxon>Panheteroptera</taxon>
        <taxon>Cimicomorpha</taxon>
        <taxon>Reduviidae</taxon>
        <taxon>Harpactorinae</taxon>
        <taxon>Harpactorini</taxon>
        <taxon>Rhynocoris</taxon>
    </lineage>
</organism>
<gene>
    <name evidence="3" type="ORF">O3M35_004007</name>
</gene>
<accession>A0AAW1CPE5</accession>
<keyword evidence="2" id="KW-0732">Signal</keyword>
<keyword evidence="4" id="KW-1185">Reference proteome</keyword>
<keyword evidence="1" id="KW-0472">Membrane</keyword>
<reference evidence="3 4" key="1">
    <citation type="submission" date="2022-12" db="EMBL/GenBank/DDBJ databases">
        <title>Chromosome-level genome assembly of true bugs.</title>
        <authorList>
            <person name="Ma L."/>
            <person name="Li H."/>
        </authorList>
    </citation>
    <scope>NUCLEOTIDE SEQUENCE [LARGE SCALE GENOMIC DNA]</scope>
    <source>
        <strain evidence="3">Lab_2022b</strain>
    </source>
</reference>